<keyword evidence="11" id="KW-1185">Reference proteome</keyword>
<keyword evidence="4" id="KW-0813">Transport</keyword>
<keyword evidence="7" id="KW-0139">CF(1)</keyword>
<evidence type="ECO:0000256" key="6">
    <source>
        <dbReference type="ARBA" id="ARBA00023136"/>
    </source>
</evidence>
<dbReference type="SUPFAM" id="SSF51344">
    <property type="entry name" value="Epsilon subunit of F1F0-ATP synthase N-terminal domain"/>
    <property type="match status" value="1"/>
</dbReference>
<dbReference type="OrthoDB" id="5294255at2"/>
<dbReference type="InterPro" id="IPR020546">
    <property type="entry name" value="ATP_synth_F1_dsu/esu_N"/>
</dbReference>
<accession>A0A2T6BVK6</accession>
<comment type="caution">
    <text evidence="10">The sequence shown here is derived from an EMBL/GenBank/DDBJ whole genome shotgun (WGS) entry which is preliminary data.</text>
</comment>
<keyword evidence="8" id="KW-0066">ATP synthesis</keyword>
<proteinExistence type="inferred from homology"/>
<organism evidence="10 11">
    <name type="scientific">Kordia periserrulae</name>
    <dbReference type="NCBI Taxonomy" id="701523"/>
    <lineage>
        <taxon>Bacteria</taxon>
        <taxon>Pseudomonadati</taxon>
        <taxon>Bacteroidota</taxon>
        <taxon>Flavobacteriia</taxon>
        <taxon>Flavobacteriales</taxon>
        <taxon>Flavobacteriaceae</taxon>
        <taxon>Kordia</taxon>
    </lineage>
</organism>
<dbReference type="CDD" id="cd12152">
    <property type="entry name" value="F1-ATPase_delta"/>
    <property type="match status" value="1"/>
</dbReference>
<feature type="domain" description="ATP synthase F1 complex delta/epsilon subunit N-terminal" evidence="9">
    <location>
        <begin position="1"/>
        <end position="54"/>
    </location>
</feature>
<evidence type="ECO:0000256" key="5">
    <source>
        <dbReference type="ARBA" id="ARBA00023065"/>
    </source>
</evidence>
<dbReference type="Proteomes" id="UP000244090">
    <property type="component" value="Unassembled WGS sequence"/>
</dbReference>
<dbReference type="AlphaFoldDB" id="A0A2T6BVK6"/>
<dbReference type="GO" id="GO:0045259">
    <property type="term" value="C:proton-transporting ATP synthase complex"/>
    <property type="evidence" value="ECO:0007669"/>
    <property type="project" value="UniProtKB-KW"/>
</dbReference>
<sequence>MYLEIVTPEATLFSSEVDSVAVPGINGEFQMLNNHAPIVSLLKEGVVKIHTHTQSHLELDDLHGTIVPHNDDDKVLTLQINSGTIEMKDNKVIILAD</sequence>
<dbReference type="EMBL" id="QBKT01000007">
    <property type="protein sequence ID" value="PTX60056.1"/>
    <property type="molecule type" value="Genomic_DNA"/>
</dbReference>
<comment type="similarity">
    <text evidence="3">Belongs to the ATPase epsilon chain family.</text>
</comment>
<dbReference type="PANTHER" id="PTHR13822:SF10">
    <property type="entry name" value="ATP SYNTHASE EPSILON CHAIN, CHLOROPLASTIC"/>
    <property type="match status" value="1"/>
</dbReference>
<reference evidence="10 11" key="1">
    <citation type="submission" date="2018-04" db="EMBL/GenBank/DDBJ databases">
        <title>Genomic Encyclopedia of Archaeal and Bacterial Type Strains, Phase II (KMG-II): from individual species to whole genera.</title>
        <authorList>
            <person name="Goeker M."/>
        </authorList>
    </citation>
    <scope>NUCLEOTIDE SEQUENCE [LARGE SCALE GENOMIC DNA]</scope>
    <source>
        <strain evidence="10 11">DSM 25731</strain>
    </source>
</reference>
<dbReference type="GO" id="GO:0012505">
    <property type="term" value="C:endomembrane system"/>
    <property type="evidence" value="ECO:0007669"/>
    <property type="project" value="UniProtKB-SubCell"/>
</dbReference>
<dbReference type="Pfam" id="PF02823">
    <property type="entry name" value="ATP-synt_DE_N"/>
    <property type="match status" value="1"/>
</dbReference>
<dbReference type="InterPro" id="IPR001469">
    <property type="entry name" value="ATP_synth_F1_dsu/esu"/>
</dbReference>
<dbReference type="GO" id="GO:0046933">
    <property type="term" value="F:proton-transporting ATP synthase activity, rotational mechanism"/>
    <property type="evidence" value="ECO:0007669"/>
    <property type="project" value="InterPro"/>
</dbReference>
<dbReference type="RefSeq" id="WP_108115677.1">
    <property type="nucleotide sequence ID" value="NZ_QBKT01000007.1"/>
</dbReference>
<keyword evidence="6" id="KW-0472">Membrane</keyword>
<dbReference type="PANTHER" id="PTHR13822">
    <property type="entry name" value="ATP SYNTHASE DELTA/EPSILON CHAIN"/>
    <property type="match status" value="1"/>
</dbReference>
<comment type="function">
    <text evidence="1">Produces ATP from ADP in the presence of a proton gradient across the membrane.</text>
</comment>
<evidence type="ECO:0000256" key="4">
    <source>
        <dbReference type="ARBA" id="ARBA00022448"/>
    </source>
</evidence>
<keyword evidence="5" id="KW-0406">Ion transport</keyword>
<evidence type="ECO:0000313" key="10">
    <source>
        <dbReference type="EMBL" id="PTX60056.1"/>
    </source>
</evidence>
<evidence type="ECO:0000256" key="2">
    <source>
        <dbReference type="ARBA" id="ARBA00004184"/>
    </source>
</evidence>
<evidence type="ECO:0000256" key="8">
    <source>
        <dbReference type="ARBA" id="ARBA00023310"/>
    </source>
</evidence>
<evidence type="ECO:0000313" key="11">
    <source>
        <dbReference type="Proteomes" id="UP000244090"/>
    </source>
</evidence>
<evidence type="ECO:0000259" key="9">
    <source>
        <dbReference type="Pfam" id="PF02823"/>
    </source>
</evidence>
<evidence type="ECO:0000256" key="3">
    <source>
        <dbReference type="ARBA" id="ARBA00005712"/>
    </source>
</evidence>
<gene>
    <name evidence="10" type="ORF">C8N46_10762</name>
</gene>
<dbReference type="InterPro" id="IPR036771">
    <property type="entry name" value="ATPsynth_dsu/esu_N"/>
</dbReference>
<protein>
    <submittedName>
        <fullName evidence="10">F-type H+-transporting ATPase subunit epsilon</fullName>
    </submittedName>
</protein>
<evidence type="ECO:0000256" key="7">
    <source>
        <dbReference type="ARBA" id="ARBA00023196"/>
    </source>
</evidence>
<name>A0A2T6BVK6_9FLAO</name>
<evidence type="ECO:0000256" key="1">
    <source>
        <dbReference type="ARBA" id="ARBA00003543"/>
    </source>
</evidence>
<dbReference type="Gene3D" id="2.60.15.10">
    <property type="entry name" value="F0F1 ATP synthase delta/epsilon subunit, N-terminal"/>
    <property type="match status" value="1"/>
</dbReference>
<comment type="subcellular location">
    <subcellularLocation>
        <location evidence="2">Endomembrane system</location>
        <topology evidence="2">Peripheral membrane protein</topology>
    </subcellularLocation>
</comment>